<name>A0A381N4H4_9ZZZZ</name>
<evidence type="ECO:0000313" key="1">
    <source>
        <dbReference type="EMBL" id="SUZ49435.1"/>
    </source>
</evidence>
<dbReference type="EMBL" id="UINC01000115">
    <property type="protein sequence ID" value="SUZ49435.1"/>
    <property type="molecule type" value="Genomic_DNA"/>
</dbReference>
<organism evidence="1">
    <name type="scientific">marine metagenome</name>
    <dbReference type="NCBI Taxonomy" id="408172"/>
    <lineage>
        <taxon>unclassified sequences</taxon>
        <taxon>metagenomes</taxon>
        <taxon>ecological metagenomes</taxon>
    </lineage>
</organism>
<dbReference type="AlphaFoldDB" id="A0A381N4H4"/>
<reference evidence="1" key="1">
    <citation type="submission" date="2018-05" db="EMBL/GenBank/DDBJ databases">
        <authorList>
            <person name="Lanie J.A."/>
            <person name="Ng W.-L."/>
            <person name="Kazmierczak K.M."/>
            <person name="Andrzejewski T.M."/>
            <person name="Davidsen T.M."/>
            <person name="Wayne K.J."/>
            <person name="Tettelin H."/>
            <person name="Glass J.I."/>
            <person name="Rusch D."/>
            <person name="Podicherti R."/>
            <person name="Tsui H.-C.T."/>
            <person name="Winkler M.E."/>
        </authorList>
    </citation>
    <scope>NUCLEOTIDE SEQUENCE</scope>
</reference>
<protein>
    <submittedName>
        <fullName evidence="1">Uncharacterized protein</fullName>
    </submittedName>
</protein>
<dbReference type="AntiFam" id="ANF00012">
    <property type="entry name" value="tRNA translation"/>
</dbReference>
<gene>
    <name evidence="1" type="ORF">METZ01_LOCUS2289</name>
</gene>
<sequence length="81" mass="9393">MNILDKANIIMVSRYKRRSPIDKRGFSTEKSGIYLSGAEEDRTPDLSIANAALSQLSYGPNNKSKWKRTVFYIRWILNRKI</sequence>
<proteinExistence type="predicted"/>
<accession>A0A381N4H4</accession>